<feature type="non-terminal residue" evidence="8">
    <location>
        <position position="1"/>
    </location>
</feature>
<comment type="similarity">
    <text evidence="3">Belongs to the MCF2 family.</text>
</comment>
<dbReference type="GO" id="GO:0035556">
    <property type="term" value="P:intracellular signal transduction"/>
    <property type="evidence" value="ECO:0007669"/>
    <property type="project" value="InterPro"/>
</dbReference>
<dbReference type="InterPro" id="IPR000219">
    <property type="entry name" value="DH_dom"/>
</dbReference>
<dbReference type="SMART" id="SM00233">
    <property type="entry name" value="PH"/>
    <property type="match status" value="1"/>
</dbReference>
<dbReference type="InterPro" id="IPR036865">
    <property type="entry name" value="CRAL-TRIO_dom_sf"/>
</dbReference>
<keyword evidence="9" id="KW-1185">Reference proteome</keyword>
<dbReference type="InterPro" id="IPR055251">
    <property type="entry name" value="SOS1_NGEF_PH"/>
</dbReference>
<evidence type="ECO:0000256" key="3">
    <source>
        <dbReference type="ARBA" id="ARBA00049987"/>
    </source>
</evidence>
<dbReference type="Proteomes" id="UP000640999">
    <property type="component" value="Unassembled WGS sequence"/>
</dbReference>
<feature type="non-terminal residue" evidence="8">
    <location>
        <position position="903"/>
    </location>
</feature>
<feature type="domain" description="PH" evidence="5">
    <location>
        <begin position="774"/>
        <end position="896"/>
    </location>
</feature>
<evidence type="ECO:0000313" key="9">
    <source>
        <dbReference type="Proteomes" id="UP000640999"/>
    </source>
</evidence>
<dbReference type="GO" id="GO:0005085">
    <property type="term" value="F:guanyl-nucleotide exchange factor activity"/>
    <property type="evidence" value="ECO:0007669"/>
    <property type="project" value="UniProtKB-KW"/>
</dbReference>
<dbReference type="InterPro" id="IPR001331">
    <property type="entry name" value="GDS_CDC24_CS"/>
</dbReference>
<dbReference type="SUPFAM" id="SSF46966">
    <property type="entry name" value="Spectrin repeat"/>
    <property type="match status" value="1"/>
</dbReference>
<dbReference type="PROSITE" id="PS50191">
    <property type="entry name" value="CRAL_TRIO"/>
    <property type="match status" value="1"/>
</dbReference>
<accession>A0A850UE91</accession>
<dbReference type="EMBL" id="WEIW01000078">
    <property type="protein sequence ID" value="NWH29885.1"/>
    <property type="molecule type" value="Genomic_DNA"/>
</dbReference>
<evidence type="ECO:0000259" key="7">
    <source>
        <dbReference type="PROSITE" id="PS50191"/>
    </source>
</evidence>
<evidence type="ECO:0000256" key="2">
    <source>
        <dbReference type="ARBA" id="ARBA00022658"/>
    </source>
</evidence>
<feature type="domain" description="DH" evidence="6">
    <location>
        <begin position="582"/>
        <end position="762"/>
    </location>
</feature>
<proteinExistence type="inferred from homology"/>
<keyword evidence="2" id="KW-0344">Guanine-nucleotide releasing factor</keyword>
<dbReference type="Pfam" id="PF23289">
    <property type="entry name" value="Spectrin_5"/>
    <property type="match status" value="1"/>
</dbReference>
<dbReference type="Pfam" id="PF00621">
    <property type="entry name" value="RhoGEF"/>
    <property type="match status" value="1"/>
</dbReference>
<dbReference type="FunFam" id="2.30.29.30:FF:000078">
    <property type="entry name" value="Guanine nucleotide exchange factor DBS"/>
    <property type="match status" value="1"/>
</dbReference>
<dbReference type="SMART" id="SM00325">
    <property type="entry name" value="RhoGEF"/>
    <property type="match status" value="1"/>
</dbReference>
<dbReference type="SUPFAM" id="SSF52087">
    <property type="entry name" value="CRAL/TRIO domain"/>
    <property type="match status" value="1"/>
</dbReference>
<sequence length="903" mass="103612">TDEIMQQEIRPLVAVDIIEQLHRQFAILSGGRGKDGAPIITFPEFAGFSEIPDDDFLNVVTYLTSIPSLEAASIGFIIIIDRRRDKWSAVKASLTRIAGAFPGNLQLVFVLRPSRFIQRAIADIGIKLYRDDFKMKVPIIMLNSVSDLHGYIDKSQLTRELGGTLEYGHSQWIHHRTAIENFAMTVKTTAQMLQTFGTDLAETELPNDVQCTEELLSSHTDHHSKLKDELKLAVKQGATLLTCIREPVTRSANSKLSPDELENVATVERLLAQLDETEKAFDQFWTKHHLKLEQCLQLRHFEHDFREVKLTLDNLMETQAGFADIGDSVTRVENLLKEQKHLEEKGQEPLEKAQSLALHGEQLIQNNHYAVDSIRPKCVELRRICDDFTNETKKKYDILGKSLELHKQLDKASQWCEAGIYLLASQAVDKCQSQEGAETALVEIEKFLVTAKEHQLSNPKEFYNQFDMILTPEIKGNAQRIVQKLEDVQEMFDKRQVSLKKLAAKQTRPVQPVAPHPESSPKRASPKITRPAAQENTSYHFEVRRRGPAAQNGNHALVNMQGILFFFFHMCLVNTRLSAFLSFSHIINELIETERVYVEELQSIIEGYASEMDNPNLVHLIPSALQNKKEILFGNLPEIYYFHNRIFLKEIENCIENPELLARCFLKRKEDLQIYEKYCQNKPRSEALWRQCGDSIFFQECQRKLDHKLSLDAYLLKPVQRITKYQLLLKEMLKCSKNSEGTAELEEALATVLDIIKSVNDSMHQIAITGYEGDVSELGKLLMQGSFNVWTDHKKGHNKVKDLARFKPMQRHLFLYTKMLLFCKKREENTDGHEKTASYSFKNSLKMSTVGITENVKGDNKKFEIWYNGREEVYIIQASSVELKNTWISEIRKVLTGQLEACR</sequence>
<protein>
    <submittedName>
        <fullName evidence="8">MCF2L factor</fullName>
    </submittedName>
</protein>
<evidence type="ECO:0000256" key="1">
    <source>
        <dbReference type="ARBA" id="ARBA00022553"/>
    </source>
</evidence>
<feature type="region of interest" description="Disordered" evidence="4">
    <location>
        <begin position="505"/>
        <end position="538"/>
    </location>
</feature>
<dbReference type="PROSITE" id="PS50010">
    <property type="entry name" value="DH_2"/>
    <property type="match status" value="1"/>
</dbReference>
<comment type="caution">
    <text evidence="8">The sequence shown here is derived from an EMBL/GenBank/DDBJ whole genome shotgun (WGS) entry which is preliminary data.</text>
</comment>
<dbReference type="Gene3D" id="1.20.900.10">
    <property type="entry name" value="Dbl homology (DH) domain"/>
    <property type="match status" value="1"/>
</dbReference>
<dbReference type="SMART" id="SM00516">
    <property type="entry name" value="SEC14"/>
    <property type="match status" value="1"/>
</dbReference>
<dbReference type="PANTHER" id="PTHR22826">
    <property type="entry name" value="RHO GUANINE EXCHANGE FACTOR-RELATED"/>
    <property type="match status" value="1"/>
</dbReference>
<dbReference type="InterPro" id="IPR051336">
    <property type="entry name" value="RhoGEF_Guanine_NuclExch_SF"/>
</dbReference>
<dbReference type="Pfam" id="PF22697">
    <property type="entry name" value="SOS1_NGEF_PH"/>
    <property type="match status" value="1"/>
</dbReference>
<dbReference type="Gene3D" id="1.20.58.60">
    <property type="match status" value="1"/>
</dbReference>
<dbReference type="CDD" id="cd00176">
    <property type="entry name" value="SPEC"/>
    <property type="match status" value="1"/>
</dbReference>
<dbReference type="SUPFAM" id="SSF48065">
    <property type="entry name" value="DBL homology domain (DH-domain)"/>
    <property type="match status" value="1"/>
</dbReference>
<dbReference type="AlphaFoldDB" id="A0A850UE91"/>
<dbReference type="PROSITE" id="PS50003">
    <property type="entry name" value="PH_DOMAIN"/>
    <property type="match status" value="1"/>
</dbReference>
<gene>
    <name evidence="8" type="primary">Mcf2l_0</name>
    <name evidence="8" type="ORF">CHLHAR_R11706</name>
</gene>
<dbReference type="InterPro" id="IPR001849">
    <property type="entry name" value="PH_domain"/>
</dbReference>
<dbReference type="InterPro" id="IPR056466">
    <property type="entry name" value="Spectrin_DBS"/>
</dbReference>
<evidence type="ECO:0000313" key="8">
    <source>
        <dbReference type="EMBL" id="NWH29885.1"/>
    </source>
</evidence>
<feature type="domain" description="CRAL-TRIO" evidence="7">
    <location>
        <begin position="1"/>
        <end position="169"/>
    </location>
</feature>
<dbReference type="Pfam" id="PF13716">
    <property type="entry name" value="CRAL_TRIO_2"/>
    <property type="match status" value="1"/>
</dbReference>
<dbReference type="OrthoDB" id="10004999at2759"/>
<evidence type="ECO:0000259" key="6">
    <source>
        <dbReference type="PROSITE" id="PS50010"/>
    </source>
</evidence>
<dbReference type="PROSITE" id="PS00741">
    <property type="entry name" value="DH_1"/>
    <property type="match status" value="1"/>
</dbReference>
<evidence type="ECO:0000256" key="4">
    <source>
        <dbReference type="SAM" id="MobiDB-lite"/>
    </source>
</evidence>
<dbReference type="SMART" id="SM00150">
    <property type="entry name" value="SPEC"/>
    <property type="match status" value="1"/>
</dbReference>
<dbReference type="InterPro" id="IPR011993">
    <property type="entry name" value="PH-like_dom_sf"/>
</dbReference>
<dbReference type="SUPFAM" id="SSF50729">
    <property type="entry name" value="PH domain-like"/>
    <property type="match status" value="1"/>
</dbReference>
<dbReference type="InterPro" id="IPR018159">
    <property type="entry name" value="Spectrin/alpha-actinin"/>
</dbReference>
<dbReference type="Gene3D" id="2.30.29.30">
    <property type="entry name" value="Pleckstrin-homology domain (PH domain)/Phosphotyrosine-binding domain (PTB)"/>
    <property type="match status" value="1"/>
</dbReference>
<dbReference type="GO" id="GO:0005737">
    <property type="term" value="C:cytoplasm"/>
    <property type="evidence" value="ECO:0007669"/>
    <property type="project" value="TreeGrafter"/>
</dbReference>
<dbReference type="InterPro" id="IPR001251">
    <property type="entry name" value="CRAL-TRIO_dom"/>
</dbReference>
<evidence type="ECO:0000259" key="5">
    <source>
        <dbReference type="PROSITE" id="PS50003"/>
    </source>
</evidence>
<keyword evidence="1" id="KW-0597">Phosphoprotein</keyword>
<name>A0A850UE91_9CORV</name>
<dbReference type="InterPro" id="IPR035899">
    <property type="entry name" value="DBL_dom_sf"/>
</dbReference>
<dbReference type="PANTHER" id="PTHR22826:SF201">
    <property type="entry name" value="GUANINE NUCLEOTIDE EXCHANGE FACTOR MCF2L2-RELATED"/>
    <property type="match status" value="1"/>
</dbReference>
<dbReference type="CDD" id="cd00170">
    <property type="entry name" value="SEC14"/>
    <property type="match status" value="1"/>
</dbReference>
<reference evidence="8" key="1">
    <citation type="submission" date="2019-10" db="EMBL/GenBank/DDBJ databases">
        <title>Bird 10,000 Genomes (B10K) Project - Family phase.</title>
        <authorList>
            <person name="Zhang G."/>
        </authorList>
    </citation>
    <scope>NUCLEOTIDE SEQUENCE</scope>
    <source>
        <strain evidence="8">B10K-IZ-033-78</strain>
        <tissue evidence="8">Muscle</tissue>
    </source>
</reference>
<dbReference type="CDD" id="cd00160">
    <property type="entry name" value="RhoGEF"/>
    <property type="match status" value="1"/>
</dbReference>
<organism evidence="8 9">
    <name type="scientific">Chloropsis hardwickii</name>
    <dbReference type="NCBI Taxonomy" id="667144"/>
    <lineage>
        <taxon>Eukaryota</taxon>
        <taxon>Metazoa</taxon>
        <taxon>Chordata</taxon>
        <taxon>Craniata</taxon>
        <taxon>Vertebrata</taxon>
        <taxon>Euteleostomi</taxon>
        <taxon>Archelosauria</taxon>
        <taxon>Archosauria</taxon>
        <taxon>Dinosauria</taxon>
        <taxon>Saurischia</taxon>
        <taxon>Theropoda</taxon>
        <taxon>Coelurosauria</taxon>
        <taxon>Aves</taxon>
        <taxon>Neognathae</taxon>
        <taxon>Neoaves</taxon>
        <taxon>Telluraves</taxon>
        <taxon>Australaves</taxon>
        <taxon>Passeriformes</taxon>
        <taxon>Corvoidea</taxon>
        <taxon>Irenidae</taxon>
        <taxon>Chloropsis</taxon>
    </lineage>
</organism>